<reference evidence="1" key="2">
    <citation type="submission" date="2020-08" db="EMBL/GenBank/DDBJ databases">
        <title>Plant Genome Project.</title>
        <authorList>
            <person name="Zhang R.-G."/>
        </authorList>
    </citation>
    <scope>NUCLEOTIDE SEQUENCE</scope>
    <source>
        <strain evidence="1">Huo1</strain>
        <tissue evidence="1">Leaf</tissue>
    </source>
</reference>
<proteinExistence type="predicted"/>
<gene>
    <name evidence="1" type="ORF">SASPL_132818</name>
</gene>
<protein>
    <submittedName>
        <fullName evidence="1">Uncharacterized protein</fullName>
    </submittedName>
</protein>
<dbReference type="PANTHER" id="PTHR34938">
    <property type="entry name" value="PROTEIN FERTILITY RESTORER RF2, MITOCHONDRIAL"/>
    <property type="match status" value="1"/>
</dbReference>
<dbReference type="GO" id="GO:0009507">
    <property type="term" value="C:chloroplast"/>
    <property type="evidence" value="ECO:0007669"/>
    <property type="project" value="TreeGrafter"/>
</dbReference>
<name>A0A8X8X2N3_SALSN</name>
<dbReference type="Proteomes" id="UP000298416">
    <property type="component" value="Unassembled WGS sequence"/>
</dbReference>
<keyword evidence="2" id="KW-1185">Reference proteome</keyword>
<evidence type="ECO:0000313" key="1">
    <source>
        <dbReference type="EMBL" id="KAG6405232.1"/>
    </source>
</evidence>
<comment type="caution">
    <text evidence="1">The sequence shown here is derived from an EMBL/GenBank/DDBJ whole genome shotgun (WGS) entry which is preliminary data.</text>
</comment>
<sequence length="155" mass="17607">MRKQSGKVQEQLIGFCRTRDQNYSFASCKLKFYAIDISNLYGYFFLFLVQSQDRYLRPQKNVQAPVRVKPLCLQFHSLERQRIITHSSRVKCASVICAAALPATNQLSVFLELQSATCASEQTQTVTRQSSTITVAPIQGEFFFYALGFDVACKL</sequence>
<dbReference type="EMBL" id="PNBA02000012">
    <property type="protein sequence ID" value="KAG6405232.1"/>
    <property type="molecule type" value="Genomic_DNA"/>
</dbReference>
<organism evidence="1">
    <name type="scientific">Salvia splendens</name>
    <name type="common">Scarlet sage</name>
    <dbReference type="NCBI Taxonomy" id="180675"/>
    <lineage>
        <taxon>Eukaryota</taxon>
        <taxon>Viridiplantae</taxon>
        <taxon>Streptophyta</taxon>
        <taxon>Embryophyta</taxon>
        <taxon>Tracheophyta</taxon>
        <taxon>Spermatophyta</taxon>
        <taxon>Magnoliopsida</taxon>
        <taxon>eudicotyledons</taxon>
        <taxon>Gunneridae</taxon>
        <taxon>Pentapetalae</taxon>
        <taxon>asterids</taxon>
        <taxon>lamiids</taxon>
        <taxon>Lamiales</taxon>
        <taxon>Lamiaceae</taxon>
        <taxon>Nepetoideae</taxon>
        <taxon>Mentheae</taxon>
        <taxon>Salviinae</taxon>
        <taxon>Salvia</taxon>
        <taxon>Salvia subgen. Calosphace</taxon>
        <taxon>core Calosphace</taxon>
    </lineage>
</organism>
<dbReference type="PANTHER" id="PTHR34938:SF1">
    <property type="entry name" value="PROTEIN FERTILITY RESTORER RF2, MITOCHONDRIAL"/>
    <property type="match status" value="1"/>
</dbReference>
<reference evidence="1" key="1">
    <citation type="submission" date="2018-01" db="EMBL/GenBank/DDBJ databases">
        <authorList>
            <person name="Mao J.F."/>
        </authorList>
    </citation>
    <scope>NUCLEOTIDE SEQUENCE</scope>
    <source>
        <strain evidence="1">Huo1</strain>
        <tissue evidence="1">Leaf</tissue>
    </source>
</reference>
<dbReference type="GO" id="GO:0009658">
    <property type="term" value="P:chloroplast organization"/>
    <property type="evidence" value="ECO:0007669"/>
    <property type="project" value="TreeGrafter"/>
</dbReference>
<evidence type="ECO:0000313" key="2">
    <source>
        <dbReference type="Proteomes" id="UP000298416"/>
    </source>
</evidence>
<dbReference type="GO" id="GO:0010027">
    <property type="term" value="P:thylakoid membrane organization"/>
    <property type="evidence" value="ECO:0007669"/>
    <property type="project" value="TreeGrafter"/>
</dbReference>
<dbReference type="AlphaFoldDB" id="A0A8X8X2N3"/>
<dbReference type="InterPro" id="IPR040299">
    <property type="entry name" value="RF2K-like"/>
</dbReference>
<accession>A0A8X8X2N3</accession>